<evidence type="ECO:0000313" key="2">
    <source>
        <dbReference type="EMBL" id="MBO9154530.1"/>
    </source>
</evidence>
<dbReference type="RefSeq" id="WP_209147648.1">
    <property type="nucleotide sequence ID" value="NZ_JAGHKP010000004.1"/>
</dbReference>
<dbReference type="EMBL" id="JAGHKP010000004">
    <property type="protein sequence ID" value="MBO9154530.1"/>
    <property type="molecule type" value="Genomic_DNA"/>
</dbReference>
<protein>
    <submittedName>
        <fullName evidence="2">Alpha/beta fold hydrolase</fullName>
    </submittedName>
</protein>
<dbReference type="InterPro" id="IPR052920">
    <property type="entry name" value="DNA-binding_regulatory"/>
</dbReference>
<keyword evidence="3" id="KW-1185">Reference proteome</keyword>
<dbReference type="PANTHER" id="PTHR43358">
    <property type="entry name" value="ALPHA/BETA-HYDROLASE"/>
    <property type="match status" value="1"/>
</dbReference>
<reference evidence="3" key="1">
    <citation type="submission" date="2021-03" db="EMBL/GenBank/DDBJ databases">
        <title>Assistant Professor.</title>
        <authorList>
            <person name="Huq M.A."/>
        </authorList>
    </citation>
    <scope>NUCLEOTIDE SEQUENCE [LARGE SCALE GENOMIC DNA]</scope>
    <source>
        <strain evidence="3">MAH-28</strain>
    </source>
</reference>
<dbReference type="Gene3D" id="3.40.50.1820">
    <property type="entry name" value="alpha/beta hydrolase"/>
    <property type="match status" value="1"/>
</dbReference>
<gene>
    <name evidence="2" type="ORF">J7I43_20060</name>
</gene>
<keyword evidence="2" id="KW-0378">Hydrolase</keyword>
<evidence type="ECO:0000313" key="3">
    <source>
        <dbReference type="Proteomes" id="UP000679126"/>
    </source>
</evidence>
<name>A0ABS3YIM2_9BACT</name>
<dbReference type="PANTHER" id="PTHR43358:SF4">
    <property type="entry name" value="ALPHA_BETA HYDROLASE FOLD-1 DOMAIN-CONTAINING PROTEIN"/>
    <property type="match status" value="1"/>
</dbReference>
<dbReference type="GO" id="GO:0016787">
    <property type="term" value="F:hydrolase activity"/>
    <property type="evidence" value="ECO:0007669"/>
    <property type="project" value="UniProtKB-KW"/>
</dbReference>
<dbReference type="Pfam" id="PF12146">
    <property type="entry name" value="Hydrolase_4"/>
    <property type="match status" value="1"/>
</dbReference>
<accession>A0ABS3YIM2</accession>
<dbReference type="Proteomes" id="UP000679126">
    <property type="component" value="Unassembled WGS sequence"/>
</dbReference>
<comment type="caution">
    <text evidence="2">The sequence shown here is derived from an EMBL/GenBank/DDBJ whole genome shotgun (WGS) entry which is preliminary data.</text>
</comment>
<sequence length="313" mass="34385">MQLSKTLRRTGRTLLIFFLALNAFACFHAYKFTHFTTDDVQRTNPGRLGVLGKLKVVVAGVDNPRPVNRRTPGRSYQTVRLQSRVPLEAWMIRVPGAKGTVALFHGYGAAKSRMLERAEVLLGQGYNTLLVDFTGSGGSGGNSTTIGYKEARDVKAAWDYLAGHGEQNIYLLGTSLGAAAVLKALKDYSIQPKGIILEAPFSTLYEATCARFRAVNAPAFPMAGLVVFWGGVINGFWGFGHKPVEDAKYARVPVLLIYGEKDGRVARKEIDDIYHNLPGPKKLVTFPEAGHVNYLSQYSREWTAAVAEFIKAQ</sequence>
<evidence type="ECO:0000259" key="1">
    <source>
        <dbReference type="Pfam" id="PF12146"/>
    </source>
</evidence>
<dbReference type="InterPro" id="IPR029058">
    <property type="entry name" value="AB_hydrolase_fold"/>
</dbReference>
<proteinExistence type="predicted"/>
<dbReference type="InterPro" id="IPR022742">
    <property type="entry name" value="Hydrolase_4"/>
</dbReference>
<organism evidence="2 3">
    <name type="scientific">Chitinophaga chungangae</name>
    <dbReference type="NCBI Taxonomy" id="2821488"/>
    <lineage>
        <taxon>Bacteria</taxon>
        <taxon>Pseudomonadati</taxon>
        <taxon>Bacteroidota</taxon>
        <taxon>Chitinophagia</taxon>
        <taxon>Chitinophagales</taxon>
        <taxon>Chitinophagaceae</taxon>
        <taxon>Chitinophaga</taxon>
    </lineage>
</organism>
<feature type="domain" description="Serine aminopeptidase S33" evidence="1">
    <location>
        <begin position="97"/>
        <end position="205"/>
    </location>
</feature>
<dbReference type="SUPFAM" id="SSF53474">
    <property type="entry name" value="alpha/beta-Hydrolases"/>
    <property type="match status" value="1"/>
</dbReference>